<evidence type="ECO:0000313" key="7">
    <source>
        <dbReference type="EMBL" id="PIC29579.1"/>
    </source>
</evidence>
<comment type="caution">
    <text evidence="7">The sequence shown here is derived from an EMBL/GenBank/DDBJ whole genome shotgun (WGS) entry which is preliminary data.</text>
</comment>
<comment type="subcellular location">
    <subcellularLocation>
        <location evidence="1">Membrane</location>
    </subcellularLocation>
</comment>
<organism evidence="7 8">
    <name type="scientific">Caenorhabditis nigoni</name>
    <dbReference type="NCBI Taxonomy" id="1611254"/>
    <lineage>
        <taxon>Eukaryota</taxon>
        <taxon>Metazoa</taxon>
        <taxon>Ecdysozoa</taxon>
        <taxon>Nematoda</taxon>
        <taxon>Chromadorea</taxon>
        <taxon>Rhabditida</taxon>
        <taxon>Rhabditina</taxon>
        <taxon>Rhabditomorpha</taxon>
        <taxon>Rhabditoidea</taxon>
        <taxon>Rhabditidae</taxon>
        <taxon>Peloderinae</taxon>
        <taxon>Caenorhabditis</taxon>
    </lineage>
</organism>
<keyword evidence="2 5" id="KW-0812">Transmembrane</keyword>
<proteinExistence type="predicted"/>
<evidence type="ECO:0000256" key="1">
    <source>
        <dbReference type="ARBA" id="ARBA00004370"/>
    </source>
</evidence>
<dbReference type="PANTHER" id="PTHR22751">
    <property type="entry name" value="G-PROTEIN COUPLED RECEPTOR-RELATED"/>
    <property type="match status" value="1"/>
</dbReference>
<reference evidence="8" key="1">
    <citation type="submission" date="2017-10" db="EMBL/GenBank/DDBJ databases">
        <title>Rapid genome shrinkage in a self-fertile nematode reveals novel sperm competition proteins.</title>
        <authorList>
            <person name="Yin D."/>
            <person name="Schwarz E.M."/>
            <person name="Thomas C.G."/>
            <person name="Felde R.L."/>
            <person name="Korf I.F."/>
            <person name="Cutter A.D."/>
            <person name="Schartner C.M."/>
            <person name="Ralston E.J."/>
            <person name="Meyer B.J."/>
            <person name="Haag E.S."/>
        </authorList>
    </citation>
    <scope>NUCLEOTIDE SEQUENCE [LARGE SCALE GENOMIC DNA]</scope>
    <source>
        <strain evidence="8">JU1422</strain>
    </source>
</reference>
<evidence type="ECO:0000256" key="3">
    <source>
        <dbReference type="ARBA" id="ARBA00022989"/>
    </source>
</evidence>
<keyword evidence="8" id="KW-1185">Reference proteome</keyword>
<evidence type="ECO:0000256" key="2">
    <source>
        <dbReference type="ARBA" id="ARBA00022692"/>
    </source>
</evidence>
<dbReference type="GO" id="GO:0016020">
    <property type="term" value="C:membrane"/>
    <property type="evidence" value="ECO:0007669"/>
    <property type="project" value="UniProtKB-SubCell"/>
</dbReference>
<name>A0A2G5TQJ3_9PELO</name>
<feature type="domain" description="G-protein coupled receptors family 1 profile" evidence="6">
    <location>
        <begin position="1"/>
        <end position="118"/>
    </location>
</feature>
<feature type="transmembrane region" description="Helical" evidence="5">
    <location>
        <begin position="20"/>
        <end position="45"/>
    </location>
</feature>
<evidence type="ECO:0000259" key="6">
    <source>
        <dbReference type="PROSITE" id="PS50262"/>
    </source>
</evidence>
<keyword evidence="3 5" id="KW-1133">Transmembrane helix</keyword>
<sequence>MVYSKLFTWNNEIVSRIYMLVNGIVTKILPCILFPLITVFLVTVLRKANKNRESLNKAKKTRSEKTSWLVIFLAVTFFVLEIPVGVATVLQTVYTDMGYTYIATYIVDYCNAFFMSSI</sequence>
<gene>
    <name evidence="7" type="primary">Cnig_chr_V.g21116</name>
    <name evidence="7" type="ORF">B9Z55_021116</name>
</gene>
<dbReference type="Pfam" id="PF10324">
    <property type="entry name" value="7TM_GPCR_Srw"/>
    <property type="match status" value="1"/>
</dbReference>
<evidence type="ECO:0000256" key="5">
    <source>
        <dbReference type="SAM" id="Phobius"/>
    </source>
</evidence>
<evidence type="ECO:0000256" key="4">
    <source>
        <dbReference type="ARBA" id="ARBA00023136"/>
    </source>
</evidence>
<evidence type="ECO:0000313" key="8">
    <source>
        <dbReference type="Proteomes" id="UP000230233"/>
    </source>
</evidence>
<dbReference type="InterPro" id="IPR017452">
    <property type="entry name" value="GPCR_Rhodpsn_7TM"/>
</dbReference>
<dbReference type="Proteomes" id="UP000230233">
    <property type="component" value="Chromosome V"/>
</dbReference>
<dbReference type="PANTHER" id="PTHR22751:SF166">
    <property type="entry name" value="G-PROTEIN COUPLED RECEPTORS FAMILY 1 PROFILE DOMAIN-CONTAINING PROTEIN"/>
    <property type="match status" value="1"/>
</dbReference>
<keyword evidence="4 5" id="KW-0472">Membrane</keyword>
<dbReference type="PROSITE" id="PS50262">
    <property type="entry name" value="G_PROTEIN_RECEP_F1_2"/>
    <property type="match status" value="1"/>
</dbReference>
<protein>
    <recommendedName>
        <fullName evidence="6">G-protein coupled receptors family 1 profile domain-containing protein</fullName>
    </recommendedName>
</protein>
<dbReference type="SUPFAM" id="SSF81321">
    <property type="entry name" value="Family A G protein-coupled receptor-like"/>
    <property type="match status" value="1"/>
</dbReference>
<dbReference type="Gene3D" id="1.20.1070.10">
    <property type="entry name" value="Rhodopsin 7-helix transmembrane proteins"/>
    <property type="match status" value="1"/>
</dbReference>
<dbReference type="InterPro" id="IPR019427">
    <property type="entry name" value="7TM_GPCR_serpentine_rcpt_Srw"/>
</dbReference>
<feature type="transmembrane region" description="Helical" evidence="5">
    <location>
        <begin position="66"/>
        <end position="86"/>
    </location>
</feature>
<dbReference type="EMBL" id="PDUG01000005">
    <property type="protein sequence ID" value="PIC29579.1"/>
    <property type="molecule type" value="Genomic_DNA"/>
</dbReference>
<dbReference type="GO" id="GO:0008528">
    <property type="term" value="F:G protein-coupled peptide receptor activity"/>
    <property type="evidence" value="ECO:0007669"/>
    <property type="project" value="InterPro"/>
</dbReference>
<dbReference type="OrthoDB" id="5889111at2759"/>
<accession>A0A2G5TQJ3</accession>
<dbReference type="AlphaFoldDB" id="A0A2G5TQJ3"/>